<name>A0ABT7P3H3_MYCIT</name>
<protein>
    <submittedName>
        <fullName evidence="1">Uncharacterized protein</fullName>
    </submittedName>
</protein>
<comment type="caution">
    <text evidence="1">The sequence shown here is derived from an EMBL/GenBank/DDBJ whole genome shotgun (WGS) entry which is preliminary data.</text>
</comment>
<reference evidence="1" key="2">
    <citation type="submission" date="2023-06" db="EMBL/GenBank/DDBJ databases">
        <authorList>
            <person name="Spilker T."/>
        </authorList>
    </citation>
    <scope>NUCLEOTIDE SEQUENCE</scope>
    <source>
        <strain evidence="1">FLAC1071</strain>
    </source>
</reference>
<organism evidence="1 2">
    <name type="scientific">Mycobacterium intracellulare subsp. chimaera</name>
    <dbReference type="NCBI Taxonomy" id="222805"/>
    <lineage>
        <taxon>Bacteria</taxon>
        <taxon>Bacillati</taxon>
        <taxon>Actinomycetota</taxon>
        <taxon>Actinomycetes</taxon>
        <taxon>Mycobacteriales</taxon>
        <taxon>Mycobacteriaceae</taxon>
        <taxon>Mycobacterium</taxon>
        <taxon>Mycobacterium avium complex (MAC)</taxon>
    </lineage>
</organism>
<keyword evidence="2" id="KW-1185">Reference proteome</keyword>
<evidence type="ECO:0000313" key="1">
    <source>
        <dbReference type="EMBL" id="MDM3927824.1"/>
    </source>
</evidence>
<dbReference type="RefSeq" id="WP_145929558.1">
    <property type="nucleotide sequence ID" value="NZ_CP012886.2"/>
</dbReference>
<accession>A0ABT7P3H3</accession>
<sequence length="86" mass="9534">MPTDTIARQQVVAGGHHATADVEILHRPPGQSFWDYHSTVAVATSNLTEWLRTWLRQNNIRSGEWVAGDKWGGIDSAVLRAELLVA</sequence>
<dbReference type="EMBL" id="JASZZX010000016">
    <property type="protein sequence ID" value="MDM3927824.1"/>
    <property type="molecule type" value="Genomic_DNA"/>
</dbReference>
<proteinExistence type="predicted"/>
<reference evidence="1" key="1">
    <citation type="submission" date="2023-06" db="EMBL/GenBank/DDBJ databases">
        <title>Itaconate inhibition of nontuberculous mycobacteria.</title>
        <authorList>
            <person name="Breen P."/>
            <person name="Zimbric M."/>
            <person name="Caverly L."/>
        </authorList>
    </citation>
    <scope>NUCLEOTIDE SEQUENCE</scope>
    <source>
        <strain evidence="1">FLAC1071</strain>
    </source>
</reference>
<evidence type="ECO:0000313" key="2">
    <source>
        <dbReference type="Proteomes" id="UP001529272"/>
    </source>
</evidence>
<gene>
    <name evidence="1" type="ORF">QRB35_17585</name>
</gene>
<dbReference type="Proteomes" id="UP001529272">
    <property type="component" value="Unassembled WGS sequence"/>
</dbReference>